<dbReference type="GO" id="GO:0005975">
    <property type="term" value="P:carbohydrate metabolic process"/>
    <property type="evidence" value="ECO:0007669"/>
    <property type="project" value="UniProtKB-UniRule"/>
</dbReference>
<comment type="cofactor">
    <cofactor evidence="4">
        <name>NADP(+)</name>
        <dbReference type="ChEBI" id="CHEBI:58349"/>
    </cofactor>
    <text evidence="4">Binds 1 NADP(+) per subunit.</text>
</comment>
<organism evidence="6 7">
    <name type="scientific">Spiribacter salilacus</name>
    <dbReference type="NCBI Taxonomy" id="2664894"/>
    <lineage>
        <taxon>Bacteria</taxon>
        <taxon>Pseudomonadati</taxon>
        <taxon>Pseudomonadota</taxon>
        <taxon>Gammaproteobacteria</taxon>
        <taxon>Chromatiales</taxon>
        <taxon>Ectothiorhodospiraceae</taxon>
        <taxon>Spiribacter</taxon>
    </lineage>
</organism>
<comment type="caution">
    <text evidence="6">The sequence shown here is derived from an EMBL/GenBank/DDBJ whole genome shotgun (WGS) entry which is preliminary data.</text>
</comment>
<evidence type="ECO:0000259" key="5">
    <source>
        <dbReference type="Pfam" id="PF01370"/>
    </source>
</evidence>
<comment type="domain">
    <text evidence="4">Contains a large N-terminal NADP-binding domain, and a smaller C-terminal substrate-binding domain.</text>
</comment>
<feature type="binding site" evidence="4">
    <location>
        <position position="91"/>
    </location>
    <ligand>
        <name>NADP(+)</name>
        <dbReference type="ChEBI" id="CHEBI:58349"/>
    </ligand>
</feature>
<feature type="binding site" evidence="4">
    <location>
        <begin position="74"/>
        <end position="78"/>
    </location>
    <ligand>
        <name>NADP(+)</name>
        <dbReference type="ChEBI" id="CHEBI:58349"/>
    </ligand>
</feature>
<comment type="pathway">
    <text evidence="4">Nucleotide-sugar biosynthesis; ADP-L-glycero-beta-D-manno-heptose biosynthesis; ADP-L-glycero-beta-D-manno-heptose from D-glycero-beta-D-manno-heptose 7-phosphate: step 4/4.</text>
</comment>
<evidence type="ECO:0000313" key="6">
    <source>
        <dbReference type="EMBL" id="MRH78258.1"/>
    </source>
</evidence>
<dbReference type="InterPro" id="IPR011912">
    <property type="entry name" value="Heptose_epim"/>
</dbReference>
<feature type="binding site" evidence="4">
    <location>
        <position position="168"/>
    </location>
    <ligand>
        <name>NADP(+)</name>
        <dbReference type="ChEBI" id="CHEBI:58349"/>
    </ligand>
</feature>
<dbReference type="NCBIfam" id="TIGR02197">
    <property type="entry name" value="heptose_epim"/>
    <property type="match status" value="1"/>
</dbReference>
<dbReference type="PANTHER" id="PTHR43103">
    <property type="entry name" value="NUCLEOSIDE-DIPHOSPHATE-SUGAR EPIMERASE"/>
    <property type="match status" value="1"/>
</dbReference>
<feature type="binding site" evidence="4">
    <location>
        <position position="53"/>
    </location>
    <ligand>
        <name>NADP(+)</name>
        <dbReference type="ChEBI" id="CHEBI:58349"/>
    </ligand>
</feature>
<name>A0A6N7QSZ8_9GAMM</name>
<feature type="binding site" evidence="4">
    <location>
        <position position="142"/>
    </location>
    <ligand>
        <name>NADP(+)</name>
        <dbReference type="ChEBI" id="CHEBI:58349"/>
    </ligand>
</feature>
<keyword evidence="3 4" id="KW-0119">Carbohydrate metabolism</keyword>
<dbReference type="EMBL" id="WJPP01000003">
    <property type="protein sequence ID" value="MRH78258.1"/>
    <property type="molecule type" value="Genomic_DNA"/>
</dbReference>
<dbReference type="Gene3D" id="3.90.25.10">
    <property type="entry name" value="UDP-galactose 4-epimerase, domain 1"/>
    <property type="match status" value="1"/>
</dbReference>
<dbReference type="PANTHER" id="PTHR43103:SF3">
    <property type="entry name" value="ADP-L-GLYCERO-D-MANNO-HEPTOSE-6-EPIMERASE"/>
    <property type="match status" value="1"/>
</dbReference>
<accession>A0A6N7QSZ8</accession>
<feature type="binding site" evidence="4">
    <location>
        <position position="176"/>
    </location>
    <ligand>
        <name>NADP(+)</name>
        <dbReference type="ChEBI" id="CHEBI:58349"/>
    </ligand>
</feature>
<feature type="binding site" evidence="4">
    <location>
        <position position="167"/>
    </location>
    <ligand>
        <name>substrate</name>
    </ligand>
</feature>
<feature type="binding site" evidence="4">
    <location>
        <position position="276"/>
    </location>
    <ligand>
        <name>substrate</name>
    </ligand>
</feature>
<evidence type="ECO:0000256" key="1">
    <source>
        <dbReference type="ARBA" id="ARBA00022857"/>
    </source>
</evidence>
<feature type="active site" description="Proton acceptor" evidence="4">
    <location>
        <position position="176"/>
    </location>
</feature>
<evidence type="ECO:0000256" key="2">
    <source>
        <dbReference type="ARBA" id="ARBA00023235"/>
    </source>
</evidence>
<dbReference type="SUPFAM" id="SSF51735">
    <property type="entry name" value="NAD(P)-binding Rossmann-fold domains"/>
    <property type="match status" value="1"/>
</dbReference>
<feature type="binding site" evidence="4">
    <location>
        <position position="212"/>
    </location>
    <ligand>
        <name>substrate</name>
    </ligand>
</feature>
<proteinExistence type="inferred from homology"/>
<gene>
    <name evidence="6" type="primary">rfaD</name>
    <name evidence="4" type="synonym">hldD</name>
    <name evidence="6" type="ORF">GH984_06020</name>
</gene>
<protein>
    <recommendedName>
        <fullName evidence="4">ADP-L-glycero-D-manno-heptose-6-epimerase</fullName>
        <ecNumber evidence="4">5.1.3.20</ecNumber>
    </recommendedName>
    <alternativeName>
        <fullName evidence="4">ADP-L-glycero-beta-D-manno-heptose-6-epimerase</fullName>
        <shortName evidence="4">ADP-glyceromanno-heptose 6-epimerase</shortName>
        <shortName evidence="4">ADP-hep 6-epimerase</shortName>
        <shortName evidence="4">AGME</shortName>
    </alternativeName>
</protein>
<keyword evidence="7" id="KW-1185">Reference proteome</keyword>
<feature type="binding site" evidence="4">
    <location>
        <begin position="199"/>
        <end position="202"/>
    </location>
    <ligand>
        <name>substrate</name>
    </ligand>
</feature>
<dbReference type="InterPro" id="IPR036291">
    <property type="entry name" value="NAD(P)-bd_dom_sf"/>
</dbReference>
<dbReference type="Proteomes" id="UP000433788">
    <property type="component" value="Unassembled WGS sequence"/>
</dbReference>
<keyword evidence="2 4" id="KW-0413">Isomerase</keyword>
<dbReference type="AlphaFoldDB" id="A0A6N7QSZ8"/>
<sequence length="311" mass="34451">MIVVTGGAGFIGSNLVHALNDRGISDVIVVDDLTDGIKFRNIADAQIADYIDKSNFLDWLVEFGSDQVNAVFHLGACSATTEWDGRYMLENNFQYSKELFHLCQAFSIPLIYASSAAVYGTGTDFQEHIGTERPLNVYGYSKALFDQYVDRQRPSAKSQVAGLRYFNVYGPRESHKGSMASVAFHHHAQLKSTGVVKLFEGSDGYADGEQCRDFVYVADVVDVNLWLLDHPEVSGVFNCGTGRAEPFNAIARTVTEYFGTGKIQYIPFPDDLVGSYQSYTCADMSRLRQAGYSGEFRSVAQGVSDYMKWLG</sequence>
<comment type="subunit">
    <text evidence="4">Homopentamer.</text>
</comment>
<dbReference type="GO" id="GO:0097171">
    <property type="term" value="P:ADP-L-glycero-beta-D-manno-heptose biosynthetic process"/>
    <property type="evidence" value="ECO:0007669"/>
    <property type="project" value="UniProtKB-UniPathway"/>
</dbReference>
<comment type="catalytic activity">
    <reaction evidence="4">
        <text>ADP-D-glycero-beta-D-manno-heptose = ADP-L-glycero-beta-D-manno-heptose</text>
        <dbReference type="Rhea" id="RHEA:17577"/>
        <dbReference type="ChEBI" id="CHEBI:59967"/>
        <dbReference type="ChEBI" id="CHEBI:61506"/>
        <dbReference type="EC" id="5.1.3.20"/>
    </reaction>
</comment>
<feature type="domain" description="NAD-dependent epimerase/dehydratase" evidence="5">
    <location>
        <begin position="2"/>
        <end position="240"/>
    </location>
</feature>
<feature type="binding site" evidence="4">
    <location>
        <begin position="10"/>
        <end position="11"/>
    </location>
    <ligand>
        <name>NADP(+)</name>
        <dbReference type="ChEBI" id="CHEBI:58349"/>
    </ligand>
</feature>
<evidence type="ECO:0000256" key="3">
    <source>
        <dbReference type="ARBA" id="ARBA00023277"/>
    </source>
</evidence>
<dbReference type="UniPathway" id="UPA00356">
    <property type="reaction ID" value="UER00440"/>
</dbReference>
<evidence type="ECO:0000313" key="7">
    <source>
        <dbReference type="Proteomes" id="UP000433788"/>
    </source>
</evidence>
<dbReference type="EC" id="5.1.3.20" evidence="4"/>
<comment type="function">
    <text evidence="4">Catalyzes the interconversion between ADP-D-glycero-beta-D-manno-heptose and ADP-L-glycero-beta-D-manno-heptose via an epimerization at carbon 6 of the heptose.</text>
</comment>
<dbReference type="CDD" id="cd05248">
    <property type="entry name" value="ADP_GME_SDR_e"/>
    <property type="match status" value="1"/>
</dbReference>
<reference evidence="6 7" key="1">
    <citation type="submission" date="2019-11" db="EMBL/GenBank/DDBJ databases">
        <authorList>
            <person name="Zhang X.Y."/>
        </authorList>
    </citation>
    <scope>NUCLEOTIDE SEQUENCE [LARGE SCALE GENOMIC DNA]</scope>
    <source>
        <strain evidence="6 7">C176</strain>
    </source>
</reference>
<dbReference type="InterPro" id="IPR001509">
    <property type="entry name" value="Epimerase_deHydtase"/>
</dbReference>
<evidence type="ECO:0000256" key="4">
    <source>
        <dbReference type="HAMAP-Rule" id="MF_01601"/>
    </source>
</evidence>
<dbReference type="Pfam" id="PF01370">
    <property type="entry name" value="Epimerase"/>
    <property type="match status" value="1"/>
</dbReference>
<feature type="binding site" evidence="4">
    <location>
        <position position="178"/>
    </location>
    <ligand>
        <name>substrate</name>
    </ligand>
</feature>
<feature type="active site" description="Proton acceptor" evidence="4">
    <location>
        <position position="138"/>
    </location>
</feature>
<dbReference type="GO" id="GO:0050661">
    <property type="term" value="F:NADP binding"/>
    <property type="evidence" value="ECO:0007669"/>
    <property type="project" value="InterPro"/>
</dbReference>
<dbReference type="RefSeq" id="WP_369691966.1">
    <property type="nucleotide sequence ID" value="NZ_WJPP01000003.1"/>
</dbReference>
<dbReference type="HAMAP" id="MF_01601">
    <property type="entry name" value="Heptose_epimerase"/>
    <property type="match status" value="1"/>
</dbReference>
<feature type="binding site" evidence="4">
    <location>
        <position position="38"/>
    </location>
    <ligand>
        <name>NADP(+)</name>
        <dbReference type="ChEBI" id="CHEBI:58349"/>
    </ligand>
</feature>
<keyword evidence="1 4" id="KW-0521">NADP</keyword>
<comment type="similarity">
    <text evidence="4">Belongs to the NAD(P)-dependent epimerase/dehydratase family. HldD subfamily.</text>
</comment>
<dbReference type="Gene3D" id="3.40.50.720">
    <property type="entry name" value="NAD(P)-binding Rossmann-like Domain"/>
    <property type="match status" value="1"/>
</dbReference>
<feature type="binding site" evidence="4">
    <location>
        <begin position="31"/>
        <end position="32"/>
    </location>
    <ligand>
        <name>NADP(+)</name>
        <dbReference type="ChEBI" id="CHEBI:58349"/>
    </ligand>
</feature>
<feature type="binding site" evidence="4">
    <location>
        <position position="185"/>
    </location>
    <ligand>
        <name>substrate</name>
    </ligand>
</feature>
<dbReference type="GO" id="GO:0008712">
    <property type="term" value="F:ADP-glyceromanno-heptose 6-epimerase activity"/>
    <property type="evidence" value="ECO:0007669"/>
    <property type="project" value="UniProtKB-UniRule"/>
</dbReference>